<evidence type="ECO:0000313" key="2">
    <source>
        <dbReference type="Proteomes" id="UP000280434"/>
    </source>
</evidence>
<comment type="caution">
    <text evidence="1">The sequence shown here is derived from an EMBL/GenBank/DDBJ whole genome shotgun (WGS) entry which is preliminary data.</text>
</comment>
<evidence type="ECO:0000313" key="1">
    <source>
        <dbReference type="EMBL" id="RKP48168.1"/>
    </source>
</evidence>
<accession>A0A494XCD8</accession>
<dbReference type="AlphaFoldDB" id="A0A494XCD8"/>
<dbReference type="EMBL" id="RBZV01000004">
    <property type="protein sequence ID" value="RKP48168.1"/>
    <property type="molecule type" value="Genomic_DNA"/>
</dbReference>
<proteinExistence type="predicted"/>
<gene>
    <name evidence="1" type="ORF">D7S89_12540</name>
</gene>
<dbReference type="Proteomes" id="UP000280434">
    <property type="component" value="Unassembled WGS sequence"/>
</dbReference>
<organism evidence="1 2">
    <name type="scientific">Trinickia fusca</name>
    <dbReference type="NCBI Taxonomy" id="2419777"/>
    <lineage>
        <taxon>Bacteria</taxon>
        <taxon>Pseudomonadati</taxon>
        <taxon>Pseudomonadota</taxon>
        <taxon>Betaproteobacteria</taxon>
        <taxon>Burkholderiales</taxon>
        <taxon>Burkholderiaceae</taxon>
        <taxon>Trinickia</taxon>
    </lineage>
</organism>
<reference evidence="1 2" key="1">
    <citation type="submission" date="2018-10" db="EMBL/GenBank/DDBJ databases">
        <title>Paraburkholderia sp. 7MK8-2, isolated from soil.</title>
        <authorList>
            <person name="Gao Z.-H."/>
            <person name="Qiu L.-H."/>
        </authorList>
    </citation>
    <scope>NUCLEOTIDE SEQUENCE [LARGE SCALE GENOMIC DNA]</scope>
    <source>
        <strain evidence="1 2">7MK8-2</strain>
    </source>
</reference>
<protein>
    <submittedName>
        <fullName evidence="1">Uncharacterized protein</fullName>
    </submittedName>
</protein>
<dbReference type="RefSeq" id="WP_121278019.1">
    <property type="nucleotide sequence ID" value="NZ_RBZV01000004.1"/>
</dbReference>
<dbReference type="OrthoDB" id="9122040at2"/>
<name>A0A494XCD8_9BURK</name>
<sequence length="654" mass="71007">MSLSSAHAATFLASSETSEGGDVVEQIASTTVFPKFEGTPPSSAKLALTPVQLASFRVVRELVKIDNDSNGFFVFDAGPNYMIDGAIDGDLLRLNYRGPFPHDTPHADALKITDLGVIGSRPTRNWAYAVPLVHPVPKTGYLLVTAFIVPRVADDPVRKSYDDIVISVSEAQVLDQHIVAGKMLARPFTLKISASAMARWKTAPILVTGDDRGEPITDKLALAEQHSIAFDESDLNKHRERRCFEDWLQSVYSLGAWALERLHGSPSACASGPAHALSAPQIPITPTPEPPPNVDLTVYESTEIGGTDIADFELAMGLTFCGMSPLPSTSPDACTLRDREAIEAIGELSPLTLASLIERIDTYDSGTQPSGSALRLTTGNATLDTWLNESPERARNALDSAAAIARASDTRMQPSEPLNLRKRRDKVIKASCAEYKVHLDSIDEGWECVQKAKAKRGITTPRIAVTPQLQRGGVYALRGSGLEFDRLVRAWRNAGLSLPPGMSSAEFANLTYAIAHDGAMSGDNLGIVYLNDPDDRARTRRFPYGVSHILAPGAGGGDNAGHRGDWLHLRGLSVSSQDVLARVIMAALTDAHAEYRQERSRNGNVVRTYRRFIYRSDDADYVISNVRIVLGHNGMVITAYPLSHAQALQIRPDL</sequence>
<keyword evidence="2" id="KW-1185">Reference proteome</keyword>